<comment type="caution">
    <text evidence="1">The sequence shown here is derived from an EMBL/GenBank/DDBJ whole genome shotgun (WGS) entry which is preliminary data.</text>
</comment>
<sequence length="295" mass="34446">MYHNGDKSIPPLFLVDSYGRNELLDMKFQIEMRSATQFMKHQTPIKISLYYQFPWDQMIEIVRPNSWVSSYSDELVTENGKLEKIEVKGEQIELIVAFWLQNLQLLSLRKKSSKGSLNSLGGDIKIYVQEKRVQGQQSALNQILQELRFLTSSQTLQELDEATAAQRLKIGTQIGKYHCKSLKFSIIQLQNQVDILTDPELIEEINNMIVSFLPRVGHALYLKRSDESRINPYTVEVLNIGRINKYIDSLAIIDSPNHEVEFSIGNNEKEKFYFWFHYMIMKFLFLFQDQAYSIL</sequence>
<dbReference type="EMBL" id="CAJJDO010000030">
    <property type="protein sequence ID" value="CAD8157687.1"/>
    <property type="molecule type" value="Genomic_DNA"/>
</dbReference>
<reference evidence="1" key="1">
    <citation type="submission" date="2021-01" db="EMBL/GenBank/DDBJ databases">
        <authorList>
            <consortium name="Genoscope - CEA"/>
            <person name="William W."/>
        </authorList>
    </citation>
    <scope>NUCLEOTIDE SEQUENCE</scope>
</reference>
<gene>
    <name evidence="1" type="ORF">PPENT_87.1.T0300294</name>
</gene>
<dbReference type="Proteomes" id="UP000689195">
    <property type="component" value="Unassembled WGS sequence"/>
</dbReference>
<organism evidence="1 2">
    <name type="scientific">Paramecium pentaurelia</name>
    <dbReference type="NCBI Taxonomy" id="43138"/>
    <lineage>
        <taxon>Eukaryota</taxon>
        <taxon>Sar</taxon>
        <taxon>Alveolata</taxon>
        <taxon>Ciliophora</taxon>
        <taxon>Intramacronucleata</taxon>
        <taxon>Oligohymenophorea</taxon>
        <taxon>Peniculida</taxon>
        <taxon>Parameciidae</taxon>
        <taxon>Paramecium</taxon>
    </lineage>
</organism>
<dbReference type="AlphaFoldDB" id="A0A8S1U253"/>
<keyword evidence="2" id="KW-1185">Reference proteome</keyword>
<proteinExistence type="predicted"/>
<evidence type="ECO:0000313" key="2">
    <source>
        <dbReference type="Proteomes" id="UP000689195"/>
    </source>
</evidence>
<name>A0A8S1U253_9CILI</name>
<accession>A0A8S1U253</accession>
<evidence type="ECO:0000313" key="1">
    <source>
        <dbReference type="EMBL" id="CAD8157687.1"/>
    </source>
</evidence>
<protein>
    <submittedName>
        <fullName evidence="1">Uncharacterized protein</fullName>
    </submittedName>
</protein>